<accession>A0ABX2Q477</accession>
<dbReference type="RefSeq" id="WP_176900464.1">
    <property type="nucleotide sequence ID" value="NZ_JABKAV010000040.1"/>
</dbReference>
<proteinExistence type="predicted"/>
<gene>
    <name evidence="1" type="ORF">HW556_12800</name>
</gene>
<evidence type="ECO:0000313" key="1">
    <source>
        <dbReference type="EMBL" id="NVO85760.1"/>
    </source>
</evidence>
<dbReference type="NCBIfam" id="TIGR04183">
    <property type="entry name" value="Por_Secre_tail"/>
    <property type="match status" value="1"/>
</dbReference>
<organism evidence="1 2">
    <name type="scientific">Hymenobacter terrestris</name>
    <dbReference type="NCBI Taxonomy" id="2748310"/>
    <lineage>
        <taxon>Bacteria</taxon>
        <taxon>Pseudomonadati</taxon>
        <taxon>Bacteroidota</taxon>
        <taxon>Cytophagia</taxon>
        <taxon>Cytophagales</taxon>
        <taxon>Hymenobacteraceae</taxon>
        <taxon>Hymenobacter</taxon>
    </lineage>
</organism>
<keyword evidence="2" id="KW-1185">Reference proteome</keyword>
<dbReference type="InterPro" id="IPR026444">
    <property type="entry name" value="Secre_tail"/>
</dbReference>
<evidence type="ECO:0000313" key="2">
    <source>
        <dbReference type="Proteomes" id="UP000626554"/>
    </source>
</evidence>
<name>A0ABX2Q477_9BACT</name>
<dbReference type="EMBL" id="JABKAV010000040">
    <property type="protein sequence ID" value="NVO85760.1"/>
    <property type="molecule type" value="Genomic_DNA"/>
</dbReference>
<protein>
    <submittedName>
        <fullName evidence="1">T9SS type A sorting domain-containing protein</fullName>
    </submittedName>
</protein>
<sequence>MQIQVGNSTLPVSLTSFTAAWKGKAAELRWATAFEIDNSHFVVERSFDGSAFRAVGRVAGAGTTSGATTNYRFDDPTPVPAGSSRLYYRLRQVDFSGADVLSGVRAITVSGLTNTLAAVVLPNPTIGSATVRFVSATTAPVRLEVFNMIGRRVLLKVVAAQDGQMEIPLPEAAAWKAGVYQISISQNQQRQVVRLVRR</sequence>
<reference evidence="1 2" key="1">
    <citation type="submission" date="2020-05" db="EMBL/GenBank/DDBJ databases">
        <title>Hymenobacter terrestris sp. nov. and Hymenobacter lapidiphilus sp. nov., isolated from regoliths in Antarctica.</title>
        <authorList>
            <person name="Sedlacek I."/>
            <person name="Pantucek R."/>
            <person name="Zeman M."/>
            <person name="Holochova P."/>
            <person name="Kralova S."/>
            <person name="Stankova E."/>
            <person name="Sedo O."/>
            <person name="Micenkova L."/>
            <person name="Svec P."/>
            <person name="Gupta V."/>
            <person name="Sood U."/>
            <person name="Korpole U.S."/>
            <person name="Lal R."/>
        </authorList>
    </citation>
    <scope>NUCLEOTIDE SEQUENCE [LARGE SCALE GENOMIC DNA]</scope>
    <source>
        <strain evidence="1 2">P5252</strain>
    </source>
</reference>
<comment type="caution">
    <text evidence="1">The sequence shown here is derived from an EMBL/GenBank/DDBJ whole genome shotgun (WGS) entry which is preliminary data.</text>
</comment>
<dbReference type="Proteomes" id="UP000626554">
    <property type="component" value="Unassembled WGS sequence"/>
</dbReference>